<evidence type="ECO:0000256" key="1">
    <source>
        <dbReference type="SAM" id="Phobius"/>
    </source>
</evidence>
<keyword evidence="1" id="KW-1133">Transmembrane helix</keyword>
<dbReference type="AlphaFoldDB" id="A0A7D5Q9X1"/>
<sequence length="91" mass="9842">MIDLGVVQFGAATGLVVLVLLLATAIKGSGRDRDAVLRYSYVELVVIAASVYHQFAVVSPQTGVENIIDGATWWIMGVVILRPWLSDLVDK</sequence>
<reference evidence="2 3" key="1">
    <citation type="submission" date="2020-06" db="EMBL/GenBank/DDBJ databases">
        <title>NJ-3-1, isolated from saline soil.</title>
        <authorList>
            <person name="Cui H.L."/>
            <person name="Shi X."/>
        </authorList>
    </citation>
    <scope>NUCLEOTIDE SEQUENCE [LARGE SCALE GENOMIC DNA]</scope>
    <source>
        <strain evidence="2 3">NJ-3-1</strain>
    </source>
</reference>
<dbReference type="GeneID" id="56037731"/>
<organism evidence="2 3">
    <name type="scientific">Halorarum salinum</name>
    <dbReference type="NCBI Taxonomy" id="2743089"/>
    <lineage>
        <taxon>Archaea</taxon>
        <taxon>Methanobacteriati</taxon>
        <taxon>Methanobacteriota</taxon>
        <taxon>Stenosarchaea group</taxon>
        <taxon>Halobacteria</taxon>
        <taxon>Halobacteriales</taxon>
        <taxon>Haloferacaceae</taxon>
        <taxon>Halorarum</taxon>
    </lineage>
</organism>
<feature type="transmembrane region" description="Helical" evidence="1">
    <location>
        <begin position="67"/>
        <end position="85"/>
    </location>
</feature>
<name>A0A7D5Q9X1_9EURY</name>
<dbReference type="RefSeq" id="WP_179268562.1">
    <property type="nucleotide sequence ID" value="NZ_CP058579.1"/>
</dbReference>
<keyword evidence="3" id="KW-1185">Reference proteome</keyword>
<feature type="transmembrane region" description="Helical" evidence="1">
    <location>
        <begin position="6"/>
        <end position="24"/>
    </location>
</feature>
<dbReference type="EMBL" id="CP058579">
    <property type="protein sequence ID" value="QLG61977.1"/>
    <property type="molecule type" value="Genomic_DNA"/>
</dbReference>
<feature type="transmembrane region" description="Helical" evidence="1">
    <location>
        <begin position="36"/>
        <end position="55"/>
    </location>
</feature>
<evidence type="ECO:0000313" key="2">
    <source>
        <dbReference type="EMBL" id="QLG61977.1"/>
    </source>
</evidence>
<keyword evidence="1" id="KW-0472">Membrane</keyword>
<dbReference type="KEGG" id="halu:HUG12_09690"/>
<gene>
    <name evidence="2" type="ORF">HUG12_09690</name>
</gene>
<protein>
    <submittedName>
        <fullName evidence="2">Uncharacterized protein</fullName>
    </submittedName>
</protein>
<dbReference type="Proteomes" id="UP000509626">
    <property type="component" value="Chromosome"/>
</dbReference>
<keyword evidence="1" id="KW-0812">Transmembrane</keyword>
<accession>A0A7D5Q9X1</accession>
<evidence type="ECO:0000313" key="3">
    <source>
        <dbReference type="Proteomes" id="UP000509626"/>
    </source>
</evidence>
<proteinExistence type="predicted"/>